<reference evidence="1 2" key="1">
    <citation type="journal article" date="2003" name="PLoS Biol.">
        <title>The genome sequence of Caenorhabditis briggsae: a platform for comparative genomics.</title>
        <authorList>
            <person name="Stein L.D."/>
            <person name="Bao Z."/>
            <person name="Blasiar D."/>
            <person name="Blumenthal T."/>
            <person name="Brent M.R."/>
            <person name="Chen N."/>
            <person name="Chinwalla A."/>
            <person name="Clarke L."/>
            <person name="Clee C."/>
            <person name="Coghlan A."/>
            <person name="Coulson A."/>
            <person name="D'Eustachio P."/>
            <person name="Fitch D.H."/>
            <person name="Fulton L.A."/>
            <person name="Fulton R.E."/>
            <person name="Griffiths-Jones S."/>
            <person name="Harris T.W."/>
            <person name="Hillier L.W."/>
            <person name="Kamath R."/>
            <person name="Kuwabara P.E."/>
            <person name="Mardis E.R."/>
            <person name="Marra M.A."/>
            <person name="Miner T.L."/>
            <person name="Minx P."/>
            <person name="Mullikin J.C."/>
            <person name="Plumb R.W."/>
            <person name="Rogers J."/>
            <person name="Schein J.E."/>
            <person name="Sohrmann M."/>
            <person name="Spieth J."/>
            <person name="Stajich J.E."/>
            <person name="Wei C."/>
            <person name="Willey D."/>
            <person name="Wilson R.K."/>
            <person name="Durbin R."/>
            <person name="Waterston R.H."/>
        </authorList>
    </citation>
    <scope>NUCLEOTIDE SEQUENCE [LARGE SCALE GENOMIC DNA]</scope>
    <source>
        <strain evidence="1 2">AF16</strain>
    </source>
</reference>
<proteinExistence type="predicted"/>
<evidence type="ECO:0000313" key="1">
    <source>
        <dbReference type="EMBL" id="CAP30968.1"/>
    </source>
</evidence>
<protein>
    <submittedName>
        <fullName evidence="1">Protein CBG11901</fullName>
    </submittedName>
</protein>
<feature type="non-terminal residue" evidence="1">
    <location>
        <position position="1"/>
    </location>
</feature>
<keyword evidence="2" id="KW-1185">Reference proteome</keyword>
<dbReference type="WormBase" id="CBG11901">
    <property type="protein sequence ID" value="CBP22608"/>
    <property type="gene ID" value="WBGene00032936"/>
</dbReference>
<sequence>AKISCFPVSGGISISWQHESLCPMYGLGFVVNSAKLANARSLWFNVGALNHLHTTWSLGQGVVFSRAVLLYCDLLRLSFD</sequence>
<dbReference type="InParanoid" id="A8XE96"/>
<dbReference type="HOGENOM" id="CLU_196417_0_0_1"/>
<accession>A8XE96</accession>
<dbReference type="AlphaFoldDB" id="A8XE96"/>
<gene>
    <name evidence="1 3" type="ORF">CBG11901</name>
    <name evidence="1" type="ORF">CBG_11901</name>
</gene>
<dbReference type="EMBL" id="HE601268">
    <property type="protein sequence ID" value="CAP30968.1"/>
    <property type="molecule type" value="Genomic_DNA"/>
</dbReference>
<dbReference type="Proteomes" id="UP000008549">
    <property type="component" value="Unassembled WGS sequence"/>
</dbReference>
<evidence type="ECO:0000313" key="2">
    <source>
        <dbReference type="Proteomes" id="UP000008549"/>
    </source>
</evidence>
<organism evidence="1 2">
    <name type="scientific">Caenorhabditis briggsae</name>
    <dbReference type="NCBI Taxonomy" id="6238"/>
    <lineage>
        <taxon>Eukaryota</taxon>
        <taxon>Metazoa</taxon>
        <taxon>Ecdysozoa</taxon>
        <taxon>Nematoda</taxon>
        <taxon>Chromadorea</taxon>
        <taxon>Rhabditida</taxon>
        <taxon>Rhabditina</taxon>
        <taxon>Rhabditomorpha</taxon>
        <taxon>Rhabditoidea</taxon>
        <taxon>Rhabditidae</taxon>
        <taxon>Peloderinae</taxon>
        <taxon>Caenorhabditis</taxon>
    </lineage>
</organism>
<evidence type="ECO:0000313" key="3">
    <source>
        <dbReference type="WormBase" id="CBG11901"/>
    </source>
</evidence>
<reference evidence="1 2" key="2">
    <citation type="journal article" date="2011" name="PLoS Genet.">
        <title>Caenorhabditis briggsae recombinant inbred line genotypes reveal inter-strain incompatibility and the evolution of recombination.</title>
        <authorList>
            <person name="Ross J.A."/>
            <person name="Koboldt D.C."/>
            <person name="Staisch J.E."/>
            <person name="Chamberlin H.M."/>
            <person name="Gupta B.P."/>
            <person name="Miller R.D."/>
            <person name="Baird S.E."/>
            <person name="Haag E.S."/>
        </authorList>
    </citation>
    <scope>NUCLEOTIDE SEQUENCE [LARGE SCALE GENOMIC DNA]</scope>
    <source>
        <strain evidence="1 2">AF16</strain>
    </source>
</reference>
<name>A8XE96_CAEBR</name>